<feature type="domain" description="VIT" evidence="2">
    <location>
        <begin position="16"/>
        <end position="144"/>
    </location>
</feature>
<dbReference type="AlphaFoldDB" id="A0A7W5B8D8"/>
<dbReference type="SUPFAM" id="SSF48452">
    <property type="entry name" value="TPR-like"/>
    <property type="match status" value="1"/>
</dbReference>
<dbReference type="EMBL" id="JACHXD010000003">
    <property type="protein sequence ID" value="MBB3118423.1"/>
    <property type="molecule type" value="Genomic_DNA"/>
</dbReference>
<dbReference type="PANTHER" id="PTHR45737">
    <property type="entry name" value="VON WILLEBRAND FACTOR A DOMAIN-CONTAINING PROTEIN 5A"/>
    <property type="match status" value="1"/>
</dbReference>
<dbReference type="Proteomes" id="UP000541535">
    <property type="component" value="Unassembled WGS sequence"/>
</dbReference>
<feature type="compositionally biased region" description="Pro residues" evidence="1">
    <location>
        <begin position="606"/>
        <end position="622"/>
    </location>
</feature>
<dbReference type="SMART" id="SM00609">
    <property type="entry name" value="VIT"/>
    <property type="match status" value="1"/>
</dbReference>
<evidence type="ECO:0000259" key="2">
    <source>
        <dbReference type="PROSITE" id="PS51468"/>
    </source>
</evidence>
<comment type="caution">
    <text evidence="3">The sequence shown here is derived from an EMBL/GenBank/DDBJ whole genome shotgun (WGS) entry which is preliminary data.</text>
</comment>
<proteinExistence type="predicted"/>
<dbReference type="InterPro" id="IPR013694">
    <property type="entry name" value="VIT"/>
</dbReference>
<dbReference type="Pfam" id="PF08487">
    <property type="entry name" value="VIT"/>
    <property type="match status" value="1"/>
</dbReference>
<evidence type="ECO:0000313" key="4">
    <source>
        <dbReference type="Proteomes" id="UP000541535"/>
    </source>
</evidence>
<name>A0A7W5B8D8_9BURK</name>
<sequence>MLLLLLLAAQAQAQIARWPLMRVPEASEPVRLQSLAIRGAVSGSMAETTVRMVFFNPNLRQLEGTLEFPLAEGQQLTGFSLDIDGALRPAVPVEKKRGREILEAEERRGIDPGLLEQTVGNQFRLRVYPIPAGGSRTVELRYVETLKREQGRLAWLLPLSYGALPQDTRLELDLNGVREEPAQIDASGLLNFERHAGGYRARLARPLKAADGALKLLLDADLAQRVYVQEFGGARYFMAELPVGTQRVARPLPKVVGLLWDSSGSAASHPHEAQLQALDRYFKALGRAEVRLTRLRDRAEAPQVFRIAEGNWEALRKALSTTVYDGASALSDWKPQADVGEYLLFSDGLSNYGGQRFPALAANQRLYALAPQLGADTARLASLAERSGGQLIAIDPQRPEAAAEALLGDGPQLRAINASGAGELLADVAGARDGLLRVAGKLSASTARIELTVLEQGKPRAIAFDIDAATPSGSLAAWWWASRKLQELDGEHELRRGAIRRLGAEFGIPTRETSLIVLERLEDYVRHEVLPPESMRAAYEKLKMVRGQQLAQKRLKQLDSVVRAFERKVAWWEKGYPKDIPLPVKPRPPVVLQDGVYQRSESPQAMPQPAPAPAAPPPPPSYLAPGGMASNFARADTRMVTVTGSSISRDVERESRQNGGASIALKKWQADAPYIQRMKAAAPDRIYAVYLDERPSYPNSSAFFLDAAGILFEKGQRELALRVLSNLAEMELENRQVLRVLGYRLMQAGAPEMAVPVFEQVQLLGEEEPQSFRDLGLALADCGRWQRAVDQLYEVVLRPWDGRFPEIELIALAEMNETLAKAQAKGVKVDVGQIDSRLLKNLPLDLRVVLTWDADNSDMDLWVTDPNGERSFYGHRLTYQGGMMSPDMTGGYGPEEFSLRHAKPGVYRVEAHFYGHRQQVVAGATTLQLKFSTGFGTAAAKDQMVTLRLAGQGSTVLVGEFEVKPKK</sequence>
<dbReference type="InterPro" id="IPR019220">
    <property type="entry name" value="DUF2135"/>
</dbReference>
<dbReference type="RefSeq" id="WP_229426097.1">
    <property type="nucleotide sequence ID" value="NZ_JACHXD010000003.1"/>
</dbReference>
<evidence type="ECO:0000313" key="3">
    <source>
        <dbReference type="EMBL" id="MBB3118423.1"/>
    </source>
</evidence>
<keyword evidence="4" id="KW-1185">Reference proteome</keyword>
<dbReference type="Gene3D" id="2.60.120.380">
    <property type="match status" value="1"/>
</dbReference>
<dbReference type="InterPro" id="IPR011990">
    <property type="entry name" value="TPR-like_helical_dom_sf"/>
</dbReference>
<evidence type="ECO:0000256" key="1">
    <source>
        <dbReference type="SAM" id="MobiDB-lite"/>
    </source>
</evidence>
<feature type="region of interest" description="Disordered" evidence="1">
    <location>
        <begin position="598"/>
        <end position="628"/>
    </location>
</feature>
<accession>A0A7W5B8D8</accession>
<dbReference type="Pfam" id="PF09906">
    <property type="entry name" value="DUF2135"/>
    <property type="match status" value="1"/>
</dbReference>
<gene>
    <name evidence="3" type="ORF">FHS03_001454</name>
</gene>
<protein>
    <recommendedName>
        <fullName evidence="2">VIT domain-containing protein</fullName>
    </recommendedName>
</protein>
<organism evidence="3 4">
    <name type="scientific">Pseudoduganella violacea</name>
    <dbReference type="NCBI Taxonomy" id="1715466"/>
    <lineage>
        <taxon>Bacteria</taxon>
        <taxon>Pseudomonadati</taxon>
        <taxon>Pseudomonadota</taxon>
        <taxon>Betaproteobacteria</taxon>
        <taxon>Burkholderiales</taxon>
        <taxon>Oxalobacteraceae</taxon>
        <taxon>Telluria group</taxon>
        <taxon>Pseudoduganella</taxon>
    </lineage>
</organism>
<reference evidence="3 4" key="1">
    <citation type="submission" date="2020-08" db="EMBL/GenBank/DDBJ databases">
        <title>Genomic Encyclopedia of Type Strains, Phase III (KMG-III): the genomes of soil and plant-associated and newly described type strains.</title>
        <authorList>
            <person name="Whitman W."/>
        </authorList>
    </citation>
    <scope>NUCLEOTIDE SEQUENCE [LARGE SCALE GENOMIC DNA]</scope>
    <source>
        <strain evidence="3 4">CECT 8897</strain>
    </source>
</reference>
<dbReference type="Gene3D" id="1.25.40.10">
    <property type="entry name" value="Tetratricopeptide repeat domain"/>
    <property type="match status" value="1"/>
</dbReference>
<dbReference type="PROSITE" id="PS51468">
    <property type="entry name" value="VIT"/>
    <property type="match status" value="1"/>
</dbReference>
<dbReference type="PANTHER" id="PTHR45737:SF6">
    <property type="entry name" value="VON WILLEBRAND FACTOR A DOMAIN-CONTAINING PROTEIN 5A"/>
    <property type="match status" value="1"/>
</dbReference>